<evidence type="ECO:0000259" key="2">
    <source>
        <dbReference type="Pfam" id="PF09084"/>
    </source>
</evidence>
<name>A0ABY4KYB6_THEAE</name>
<dbReference type="RefSeq" id="WP_248592668.1">
    <property type="nucleotide sequence ID" value="NZ_BAABEB010000012.1"/>
</dbReference>
<dbReference type="EMBL" id="CP051627">
    <property type="protein sequence ID" value="UPT20411.1"/>
    <property type="molecule type" value="Genomic_DNA"/>
</dbReference>
<evidence type="ECO:0000256" key="1">
    <source>
        <dbReference type="SAM" id="SignalP"/>
    </source>
</evidence>
<reference evidence="3 4" key="1">
    <citation type="submission" date="2020-04" db="EMBL/GenBank/DDBJ databases">
        <title>Thermobifida alba genome sequencing and assembly.</title>
        <authorList>
            <person name="Luzics S."/>
            <person name="Horvath B."/>
            <person name="Nagy I."/>
            <person name="Toth A."/>
            <person name="Nagy I."/>
            <person name="Kukolya J."/>
        </authorList>
    </citation>
    <scope>NUCLEOTIDE SEQUENCE [LARGE SCALE GENOMIC DNA]</scope>
    <source>
        <strain evidence="3 4">DSM 43795</strain>
    </source>
</reference>
<evidence type="ECO:0000313" key="4">
    <source>
        <dbReference type="Proteomes" id="UP000832041"/>
    </source>
</evidence>
<gene>
    <name evidence="3" type="ORF">FOF52_05060</name>
</gene>
<organism evidence="3 4">
    <name type="scientific">Thermobifida alba</name>
    <name type="common">Thermomonospora alba</name>
    <dbReference type="NCBI Taxonomy" id="53522"/>
    <lineage>
        <taxon>Bacteria</taxon>
        <taxon>Bacillati</taxon>
        <taxon>Actinomycetota</taxon>
        <taxon>Actinomycetes</taxon>
        <taxon>Streptosporangiales</taxon>
        <taxon>Nocardiopsidaceae</taxon>
        <taxon>Thermobifida</taxon>
    </lineage>
</organism>
<proteinExistence type="predicted"/>
<protein>
    <submittedName>
        <fullName evidence="3">ABC transporter substrate-binding protein</fullName>
    </submittedName>
</protein>
<dbReference type="Proteomes" id="UP000832041">
    <property type="component" value="Chromosome"/>
</dbReference>
<dbReference type="InterPro" id="IPR015168">
    <property type="entry name" value="SsuA/THI5"/>
</dbReference>
<feature type="signal peptide" evidence="1">
    <location>
        <begin position="1"/>
        <end position="22"/>
    </location>
</feature>
<dbReference type="SUPFAM" id="SSF53850">
    <property type="entry name" value="Periplasmic binding protein-like II"/>
    <property type="match status" value="1"/>
</dbReference>
<sequence>MNPFTRSAAAALTLLTAALALTACGPEEESPSGGAVIRIGDPGNVGPLAYAKREGIFEDRLAEVGATIEWGGSYASFTAASDALKSGDLNVQQGAVSPAVGSLASTDDLRIFIVADLVGDPAPLRDGLVVPPDSDIRTVADLKGRRVAVNQAGKGEYLLLRALEAEGVDPDEVERVYLNPQEGAAAFASGKVDAWWAIVDAYPEAVANGARTVVTSRDIDDADLNVFVARKDLLEEHPEAAEVFFEVLNELIEEGRSRPEKFQNVFLDQGPTALDGDRLAESVELTRAATSYRYPTEEDLARIESVAATFVDHGLLDGPVNASDIVFDLPAALD</sequence>
<dbReference type="Gene3D" id="3.40.190.10">
    <property type="entry name" value="Periplasmic binding protein-like II"/>
    <property type="match status" value="2"/>
</dbReference>
<feature type="chain" id="PRO_5046407332" evidence="1">
    <location>
        <begin position="23"/>
        <end position="334"/>
    </location>
</feature>
<dbReference type="Pfam" id="PF09084">
    <property type="entry name" value="NMT1"/>
    <property type="match status" value="1"/>
</dbReference>
<dbReference type="PANTHER" id="PTHR30024:SF42">
    <property type="entry name" value="ALIPHATIC SULFONATES-BINDING PROTEIN-RELATED"/>
    <property type="match status" value="1"/>
</dbReference>
<keyword evidence="4" id="KW-1185">Reference proteome</keyword>
<dbReference type="PROSITE" id="PS51257">
    <property type="entry name" value="PROKAR_LIPOPROTEIN"/>
    <property type="match status" value="1"/>
</dbReference>
<keyword evidence="1" id="KW-0732">Signal</keyword>
<accession>A0ABY4KYB6</accession>
<feature type="domain" description="SsuA/THI5-like" evidence="2">
    <location>
        <begin position="126"/>
        <end position="259"/>
    </location>
</feature>
<dbReference type="CDD" id="cd01008">
    <property type="entry name" value="PBP2_NrtA_SsuA_CpmA_like"/>
    <property type="match status" value="1"/>
</dbReference>
<evidence type="ECO:0000313" key="3">
    <source>
        <dbReference type="EMBL" id="UPT20411.1"/>
    </source>
</evidence>
<dbReference type="PANTHER" id="PTHR30024">
    <property type="entry name" value="ALIPHATIC SULFONATES-BINDING PROTEIN-RELATED"/>
    <property type="match status" value="1"/>
</dbReference>